<organism evidence="2 3">
    <name type="scientific">Podospora aff. communis PSN243</name>
    <dbReference type="NCBI Taxonomy" id="3040156"/>
    <lineage>
        <taxon>Eukaryota</taxon>
        <taxon>Fungi</taxon>
        <taxon>Dikarya</taxon>
        <taxon>Ascomycota</taxon>
        <taxon>Pezizomycotina</taxon>
        <taxon>Sordariomycetes</taxon>
        <taxon>Sordariomycetidae</taxon>
        <taxon>Sordariales</taxon>
        <taxon>Podosporaceae</taxon>
        <taxon>Podospora</taxon>
    </lineage>
</organism>
<feature type="region of interest" description="Disordered" evidence="1">
    <location>
        <begin position="224"/>
        <end position="247"/>
    </location>
</feature>
<gene>
    <name evidence="2" type="ORF">QBC34DRAFT_13127</name>
</gene>
<name>A0AAV9H9I6_9PEZI</name>
<dbReference type="EMBL" id="MU865913">
    <property type="protein sequence ID" value="KAK4456232.1"/>
    <property type="molecule type" value="Genomic_DNA"/>
</dbReference>
<protein>
    <submittedName>
        <fullName evidence="2">Uncharacterized protein</fullName>
    </submittedName>
</protein>
<reference evidence="2" key="1">
    <citation type="journal article" date="2023" name="Mol. Phylogenet. Evol.">
        <title>Genome-scale phylogeny and comparative genomics of the fungal order Sordariales.</title>
        <authorList>
            <person name="Hensen N."/>
            <person name="Bonometti L."/>
            <person name="Westerberg I."/>
            <person name="Brannstrom I.O."/>
            <person name="Guillou S."/>
            <person name="Cros-Aarteil S."/>
            <person name="Calhoun S."/>
            <person name="Haridas S."/>
            <person name="Kuo A."/>
            <person name="Mondo S."/>
            <person name="Pangilinan J."/>
            <person name="Riley R."/>
            <person name="LaButti K."/>
            <person name="Andreopoulos B."/>
            <person name="Lipzen A."/>
            <person name="Chen C."/>
            <person name="Yan M."/>
            <person name="Daum C."/>
            <person name="Ng V."/>
            <person name="Clum A."/>
            <person name="Steindorff A."/>
            <person name="Ohm R.A."/>
            <person name="Martin F."/>
            <person name="Silar P."/>
            <person name="Natvig D.O."/>
            <person name="Lalanne C."/>
            <person name="Gautier V."/>
            <person name="Ament-Velasquez S.L."/>
            <person name="Kruys A."/>
            <person name="Hutchinson M.I."/>
            <person name="Powell A.J."/>
            <person name="Barry K."/>
            <person name="Miller A.N."/>
            <person name="Grigoriev I.V."/>
            <person name="Debuchy R."/>
            <person name="Gladieux P."/>
            <person name="Hiltunen Thoren M."/>
            <person name="Johannesson H."/>
        </authorList>
    </citation>
    <scope>NUCLEOTIDE SEQUENCE</scope>
    <source>
        <strain evidence="2">PSN243</strain>
    </source>
</reference>
<dbReference type="AlphaFoldDB" id="A0AAV9H9I6"/>
<proteinExistence type="predicted"/>
<dbReference type="Proteomes" id="UP001321760">
    <property type="component" value="Unassembled WGS sequence"/>
</dbReference>
<dbReference type="PANTHER" id="PTHR41390:SF1">
    <property type="entry name" value="NADH-UBIQUINONE OXIDOREDUCTASE 213 KDA SUBUNIT"/>
    <property type="match status" value="1"/>
</dbReference>
<dbReference type="PANTHER" id="PTHR41390">
    <property type="entry name" value="CHROMOSOME 7, WHOLE GENOME SHOTGUN SEQUENCE"/>
    <property type="match status" value="1"/>
</dbReference>
<sequence>MRRVTLPKTEGSEDVNQVPAPTPVPQENLDTPAKLVPHQNGKRSLLPPELMEIVAPSLKVGLTVGTLGLFTGAAAGIIRSAPPALFSIVMGGQMFALSSSYYASRLVALKAFKGENGIRPVDKVKASTFAGGVAGMVGGVLRGPKNIVPGMIFFSLFGGAGQLAANAINWNTNPEESATEGFLKSKWSPVTFLTDEEYQKILEEKLLRVDVEIALVDDNINELRAAEEQSRKPTAAKDSNAFGAGSE</sequence>
<accession>A0AAV9H9I6</accession>
<reference evidence="2" key="2">
    <citation type="submission" date="2023-05" db="EMBL/GenBank/DDBJ databases">
        <authorList>
            <consortium name="Lawrence Berkeley National Laboratory"/>
            <person name="Steindorff A."/>
            <person name="Hensen N."/>
            <person name="Bonometti L."/>
            <person name="Westerberg I."/>
            <person name="Brannstrom I.O."/>
            <person name="Guillou S."/>
            <person name="Cros-Aarteil S."/>
            <person name="Calhoun S."/>
            <person name="Haridas S."/>
            <person name="Kuo A."/>
            <person name="Mondo S."/>
            <person name="Pangilinan J."/>
            <person name="Riley R."/>
            <person name="Labutti K."/>
            <person name="Andreopoulos B."/>
            <person name="Lipzen A."/>
            <person name="Chen C."/>
            <person name="Yanf M."/>
            <person name="Daum C."/>
            <person name="Ng V."/>
            <person name="Clum A."/>
            <person name="Ohm R."/>
            <person name="Martin F."/>
            <person name="Silar P."/>
            <person name="Natvig D."/>
            <person name="Lalanne C."/>
            <person name="Gautier V."/>
            <person name="Ament-Velasquez S.L."/>
            <person name="Kruys A."/>
            <person name="Hutchinson M.I."/>
            <person name="Powell A.J."/>
            <person name="Barry K."/>
            <person name="Miller A.N."/>
            <person name="Grigoriev I.V."/>
            <person name="Debuchy R."/>
            <person name="Gladieux P."/>
            <person name="Thoren M.H."/>
            <person name="Johannesson H."/>
        </authorList>
    </citation>
    <scope>NUCLEOTIDE SEQUENCE</scope>
    <source>
        <strain evidence="2">PSN243</strain>
    </source>
</reference>
<evidence type="ECO:0000313" key="3">
    <source>
        <dbReference type="Proteomes" id="UP001321760"/>
    </source>
</evidence>
<feature type="region of interest" description="Disordered" evidence="1">
    <location>
        <begin position="1"/>
        <end position="40"/>
    </location>
</feature>
<comment type="caution">
    <text evidence="2">The sequence shown here is derived from an EMBL/GenBank/DDBJ whole genome shotgun (WGS) entry which is preliminary data.</text>
</comment>
<keyword evidence="3" id="KW-1185">Reference proteome</keyword>
<evidence type="ECO:0000256" key="1">
    <source>
        <dbReference type="SAM" id="MobiDB-lite"/>
    </source>
</evidence>
<evidence type="ECO:0000313" key="2">
    <source>
        <dbReference type="EMBL" id="KAK4456232.1"/>
    </source>
</evidence>